<evidence type="ECO:0000259" key="5">
    <source>
        <dbReference type="PROSITE" id="PS51184"/>
    </source>
</evidence>
<sequence>MAAVRKRQPGHFTTNTGKNNALPAGGSSDNWNMQDATLLHKRPRTAVECFEADSSNAERDGVATQAMDSEGDTYGGIIGERIILPHRSRRGGSNLKEKTRVKPSINAKNGTVPSDRYNEPKKYKYFRELVETSCNLVNWRLQEKPCAISSYDPCIICATIPDKNKATDCRFYNRMLRDRDNPKLCRHLLISDIEKIKSSFLLDEVNVRMEQFIDEKFTTGKAKEKAEAAQMAAYVLQCVYSNYEKVVHREEEAMSSFSEGEAYYSHAFGAKQVCDACRFAILNAHFCCRICGSELCTMCYKELDKKDSYPPNWLKSVPCTNGHLHDATMFHLGSFLPSFDIIRDTLYRSMEQLVRYDIKKGGALCNGNHGRGYNMKLFQEEKCYCPRFSPLSKFPIETICIIEDQFLPDAYARFKVQLTAHNPVIVENVNRHPRYRRSLWTQEAFEKIVACDRNLCILDSGNFSPVMVRDKPCSLKTFWSKFGLKRGIDDCYMKIKDFPESKLFSNIAPEQYVNLYEIMPFLDYTHINREESGRGRLNLLNLFNDKRERPDPGPKVYICFGLCNAPHLASTPLHLDVSDAVNFLPYVKAPDEMSREEVRNVVEQRLDAEGIRGYHKERALREPEKAGAIWKIFHPSDNTRIRAAIEEWKEMKGEKWKGDVIHNQDVVVTREMMDFFEERGIECRMFVQNEGDVVFIPSGAAHQVQNINSCIKIAEDFVAAEGIDCTVAVTDELRFLRTKDDLVQVDKLLYLACAAAASVLQNSEPGLVTSSLPQ</sequence>
<organism evidence="6 7">
    <name type="scientific">Cercopithifilaria johnstoni</name>
    <dbReference type="NCBI Taxonomy" id="2874296"/>
    <lineage>
        <taxon>Eukaryota</taxon>
        <taxon>Metazoa</taxon>
        <taxon>Ecdysozoa</taxon>
        <taxon>Nematoda</taxon>
        <taxon>Chromadorea</taxon>
        <taxon>Rhabditida</taxon>
        <taxon>Spirurina</taxon>
        <taxon>Spiruromorpha</taxon>
        <taxon>Filarioidea</taxon>
        <taxon>Onchocercidae</taxon>
        <taxon>Cercopithifilaria</taxon>
    </lineage>
</organism>
<feature type="region of interest" description="Disordered" evidence="4">
    <location>
        <begin position="1"/>
        <end position="30"/>
    </location>
</feature>
<evidence type="ECO:0000313" key="6">
    <source>
        <dbReference type="EMBL" id="CAG9529914.1"/>
    </source>
</evidence>
<dbReference type="GO" id="GO:0000118">
    <property type="term" value="C:histone deacetylase complex"/>
    <property type="evidence" value="ECO:0007669"/>
    <property type="project" value="TreeGrafter"/>
</dbReference>
<feature type="domain" description="JmjC" evidence="5">
    <location>
        <begin position="519"/>
        <end position="734"/>
    </location>
</feature>
<reference evidence="6" key="1">
    <citation type="submission" date="2021-09" db="EMBL/GenBank/DDBJ databases">
        <authorList>
            <consortium name="Pathogen Informatics"/>
        </authorList>
    </citation>
    <scope>NUCLEOTIDE SEQUENCE</scope>
</reference>
<dbReference type="Proteomes" id="UP000746747">
    <property type="component" value="Unassembled WGS sequence"/>
</dbReference>
<dbReference type="GO" id="GO:0031490">
    <property type="term" value="F:chromatin DNA binding"/>
    <property type="evidence" value="ECO:0007669"/>
    <property type="project" value="TreeGrafter"/>
</dbReference>
<dbReference type="PANTHER" id="PTHR12549">
    <property type="entry name" value="JMJC DOMAIN-CONTAINING HISTONE DEMETHYLATION PROTEIN"/>
    <property type="match status" value="1"/>
</dbReference>
<keyword evidence="3" id="KW-0539">Nucleus</keyword>
<gene>
    <name evidence="6" type="ORF">CJOHNSTONI_LOCUS452</name>
</gene>
<keyword evidence="2" id="KW-0479">Metal-binding</keyword>
<dbReference type="InterPro" id="IPR045109">
    <property type="entry name" value="LSDs-like"/>
</dbReference>
<dbReference type="GO" id="GO:0032454">
    <property type="term" value="F:histone H3K9 demethylase activity"/>
    <property type="evidence" value="ECO:0007669"/>
    <property type="project" value="InterPro"/>
</dbReference>
<dbReference type="Pfam" id="PF02373">
    <property type="entry name" value="JmjC"/>
    <property type="match status" value="1"/>
</dbReference>
<dbReference type="GO" id="GO:0000785">
    <property type="term" value="C:chromatin"/>
    <property type="evidence" value="ECO:0007669"/>
    <property type="project" value="TreeGrafter"/>
</dbReference>
<evidence type="ECO:0000256" key="2">
    <source>
        <dbReference type="ARBA" id="ARBA00022723"/>
    </source>
</evidence>
<accession>A0A8J2PVJ4</accession>
<dbReference type="GO" id="GO:0003712">
    <property type="term" value="F:transcription coregulator activity"/>
    <property type="evidence" value="ECO:0007669"/>
    <property type="project" value="TreeGrafter"/>
</dbReference>
<keyword evidence="7" id="KW-1185">Reference proteome</keyword>
<comment type="caution">
    <text evidence="6">The sequence shown here is derived from an EMBL/GenBank/DDBJ whole genome shotgun (WGS) entry which is preliminary data.</text>
</comment>
<dbReference type="AlphaFoldDB" id="A0A8J2PVJ4"/>
<dbReference type="InterPro" id="IPR003347">
    <property type="entry name" value="JmjC_dom"/>
</dbReference>
<dbReference type="SUPFAM" id="SSF51197">
    <property type="entry name" value="Clavaminate synthase-like"/>
    <property type="match status" value="1"/>
</dbReference>
<dbReference type="PROSITE" id="PS51184">
    <property type="entry name" value="JMJC"/>
    <property type="match status" value="1"/>
</dbReference>
<name>A0A8J2PVJ4_9BILA</name>
<comment type="subcellular location">
    <subcellularLocation>
        <location evidence="1">Nucleus</location>
    </subcellularLocation>
</comment>
<dbReference type="GO" id="GO:0006357">
    <property type="term" value="P:regulation of transcription by RNA polymerase II"/>
    <property type="evidence" value="ECO:0007669"/>
    <property type="project" value="TreeGrafter"/>
</dbReference>
<protein>
    <recommendedName>
        <fullName evidence="5">JmjC domain-containing protein</fullName>
    </recommendedName>
</protein>
<dbReference type="EMBL" id="CAKAEH010000112">
    <property type="protein sequence ID" value="CAG9529914.1"/>
    <property type="molecule type" value="Genomic_DNA"/>
</dbReference>
<evidence type="ECO:0000256" key="4">
    <source>
        <dbReference type="SAM" id="MobiDB-lite"/>
    </source>
</evidence>
<proteinExistence type="predicted"/>
<dbReference type="PANTHER" id="PTHR12549:SF38">
    <property type="entry name" value="JMJC DOMAIN-CONTAINING HISTONE DEMETHYLASE 2, ISOFORM A"/>
    <property type="match status" value="1"/>
</dbReference>
<evidence type="ECO:0000256" key="1">
    <source>
        <dbReference type="ARBA" id="ARBA00004123"/>
    </source>
</evidence>
<evidence type="ECO:0000256" key="3">
    <source>
        <dbReference type="ARBA" id="ARBA00023242"/>
    </source>
</evidence>
<dbReference type="SMART" id="SM00558">
    <property type="entry name" value="JmjC"/>
    <property type="match status" value="1"/>
</dbReference>
<evidence type="ECO:0000313" key="7">
    <source>
        <dbReference type="Proteomes" id="UP000746747"/>
    </source>
</evidence>
<dbReference type="OrthoDB" id="1667110at2759"/>
<dbReference type="Gene3D" id="2.60.120.650">
    <property type="entry name" value="Cupin"/>
    <property type="match status" value="1"/>
</dbReference>
<dbReference type="GO" id="GO:0046872">
    <property type="term" value="F:metal ion binding"/>
    <property type="evidence" value="ECO:0007669"/>
    <property type="project" value="UniProtKB-KW"/>
</dbReference>